<dbReference type="SUPFAM" id="SSF51905">
    <property type="entry name" value="FAD/NAD(P)-binding domain"/>
    <property type="match status" value="1"/>
</dbReference>
<dbReference type="Pfam" id="PF16901">
    <property type="entry name" value="DAO_C"/>
    <property type="match status" value="1"/>
</dbReference>
<evidence type="ECO:0000256" key="3">
    <source>
        <dbReference type="ARBA" id="ARBA00013029"/>
    </source>
</evidence>
<comment type="cofactor">
    <cofactor evidence="1">
        <name>FAD</name>
        <dbReference type="ChEBI" id="CHEBI:57692"/>
    </cofactor>
</comment>
<evidence type="ECO:0000313" key="10">
    <source>
        <dbReference type="EMBL" id="KIX02254.1"/>
    </source>
</evidence>
<dbReference type="EMBL" id="KN847480">
    <property type="protein sequence ID" value="KIX02254.1"/>
    <property type="molecule type" value="Genomic_DNA"/>
</dbReference>
<evidence type="ECO:0000256" key="7">
    <source>
        <dbReference type="SAM" id="MobiDB-lite"/>
    </source>
</evidence>
<dbReference type="VEuPathDB" id="FungiDB:Z518_08193"/>
<dbReference type="Gene3D" id="3.30.9.10">
    <property type="entry name" value="D-Amino Acid Oxidase, subunit A, domain 2"/>
    <property type="match status" value="1"/>
</dbReference>
<evidence type="ECO:0000259" key="9">
    <source>
        <dbReference type="Pfam" id="PF16901"/>
    </source>
</evidence>
<dbReference type="GeneID" id="25296264"/>
<feature type="domain" description="FAD dependent oxidoreductase" evidence="8">
    <location>
        <begin position="123"/>
        <end position="494"/>
    </location>
</feature>
<feature type="region of interest" description="Disordered" evidence="7">
    <location>
        <begin position="70"/>
        <end position="116"/>
    </location>
</feature>
<dbReference type="PRINTS" id="PR01001">
    <property type="entry name" value="FADG3PDH"/>
</dbReference>
<keyword evidence="6" id="KW-0560">Oxidoreductase</keyword>
<dbReference type="GO" id="GO:0004368">
    <property type="term" value="F:glycerol-3-phosphate dehydrogenase (quinone) activity"/>
    <property type="evidence" value="ECO:0007669"/>
    <property type="project" value="UniProtKB-EC"/>
</dbReference>
<evidence type="ECO:0000256" key="1">
    <source>
        <dbReference type="ARBA" id="ARBA00001974"/>
    </source>
</evidence>
<dbReference type="PANTHER" id="PTHR11985:SF15">
    <property type="entry name" value="GLYCEROL-3-PHOSPHATE DEHYDROGENASE, MITOCHONDRIAL"/>
    <property type="match status" value="1"/>
</dbReference>
<organism evidence="10 11">
    <name type="scientific">Rhinocladiella mackenziei CBS 650.93</name>
    <dbReference type="NCBI Taxonomy" id="1442369"/>
    <lineage>
        <taxon>Eukaryota</taxon>
        <taxon>Fungi</taxon>
        <taxon>Dikarya</taxon>
        <taxon>Ascomycota</taxon>
        <taxon>Pezizomycotina</taxon>
        <taxon>Eurotiomycetes</taxon>
        <taxon>Chaetothyriomycetidae</taxon>
        <taxon>Chaetothyriales</taxon>
        <taxon>Herpotrichiellaceae</taxon>
        <taxon>Rhinocladiella</taxon>
    </lineage>
</organism>
<gene>
    <name evidence="10" type="ORF">Z518_08193</name>
</gene>
<dbReference type="InterPro" id="IPR038299">
    <property type="entry name" value="DAO_C_sf"/>
</dbReference>
<dbReference type="Gene3D" id="3.50.50.60">
    <property type="entry name" value="FAD/NAD(P)-binding domain"/>
    <property type="match status" value="1"/>
</dbReference>
<dbReference type="SUPFAM" id="SSF54373">
    <property type="entry name" value="FAD-linked reductases, C-terminal domain"/>
    <property type="match status" value="1"/>
</dbReference>
<dbReference type="HOGENOM" id="CLU_015740_4_1_1"/>
<keyword evidence="4" id="KW-0285">Flavoprotein</keyword>
<dbReference type="OrthoDB" id="264015at2759"/>
<comment type="similarity">
    <text evidence="2">Belongs to the FAD-dependent glycerol-3-phosphate dehydrogenase family.</text>
</comment>
<dbReference type="InterPro" id="IPR031656">
    <property type="entry name" value="DAO_C"/>
</dbReference>
<dbReference type="InterPro" id="IPR006076">
    <property type="entry name" value="FAD-dep_OxRdtase"/>
</dbReference>
<dbReference type="GO" id="GO:0006072">
    <property type="term" value="P:glycerol-3-phosphate metabolic process"/>
    <property type="evidence" value="ECO:0007669"/>
    <property type="project" value="InterPro"/>
</dbReference>
<evidence type="ECO:0000256" key="4">
    <source>
        <dbReference type="ARBA" id="ARBA00022630"/>
    </source>
</evidence>
<keyword evidence="5" id="KW-0274">FAD</keyword>
<dbReference type="Gene3D" id="1.10.8.870">
    <property type="entry name" value="Alpha-glycerophosphate oxidase, cap domain"/>
    <property type="match status" value="1"/>
</dbReference>
<dbReference type="RefSeq" id="XP_013269390.1">
    <property type="nucleotide sequence ID" value="XM_013413936.1"/>
</dbReference>
<name>A0A0D2I8T5_9EURO</name>
<feature type="domain" description="Alpha-glycerophosphate oxidase C-terminal" evidence="9">
    <location>
        <begin position="537"/>
        <end position="664"/>
    </location>
</feature>
<dbReference type="InterPro" id="IPR036188">
    <property type="entry name" value="FAD/NAD-bd_sf"/>
</dbReference>
<evidence type="ECO:0000256" key="6">
    <source>
        <dbReference type="ARBA" id="ARBA00023002"/>
    </source>
</evidence>
<accession>A0A0D2I8T5</accession>
<dbReference type="EC" id="1.1.5.3" evidence="3"/>
<evidence type="ECO:0000256" key="2">
    <source>
        <dbReference type="ARBA" id="ARBA00007330"/>
    </source>
</evidence>
<dbReference type="Proteomes" id="UP000053617">
    <property type="component" value="Unassembled WGS sequence"/>
</dbReference>
<dbReference type="PANTHER" id="PTHR11985">
    <property type="entry name" value="GLYCEROL-3-PHOSPHATE DEHYDROGENASE"/>
    <property type="match status" value="1"/>
</dbReference>
<reference evidence="10 11" key="1">
    <citation type="submission" date="2015-01" db="EMBL/GenBank/DDBJ databases">
        <title>The Genome Sequence of Rhinocladiella mackenzie CBS 650.93.</title>
        <authorList>
            <consortium name="The Broad Institute Genomics Platform"/>
            <person name="Cuomo C."/>
            <person name="de Hoog S."/>
            <person name="Gorbushina A."/>
            <person name="Stielow B."/>
            <person name="Teixiera M."/>
            <person name="Abouelleil A."/>
            <person name="Chapman S.B."/>
            <person name="Priest M."/>
            <person name="Young S.K."/>
            <person name="Wortman J."/>
            <person name="Nusbaum C."/>
            <person name="Birren B."/>
        </authorList>
    </citation>
    <scope>NUCLEOTIDE SEQUENCE [LARGE SCALE GENOMIC DNA]</scope>
    <source>
        <strain evidence="10 11">CBS 650.93</strain>
    </source>
</reference>
<dbReference type="STRING" id="1442369.A0A0D2I8T5"/>
<dbReference type="PROSITE" id="PS00978">
    <property type="entry name" value="FAD_G3PDH_2"/>
    <property type="match status" value="1"/>
</dbReference>
<proteinExistence type="inferred from homology"/>
<protein>
    <recommendedName>
        <fullName evidence="3">glycerol-3-phosphate dehydrogenase</fullName>
        <ecNumber evidence="3">1.1.5.3</ecNumber>
    </recommendedName>
</protein>
<dbReference type="InterPro" id="IPR000447">
    <property type="entry name" value="G3P_DH_FAD-dep"/>
</dbReference>
<sequence length="778" mass="85520">MVAPSYRDLLKRLAAVTIPSAAGVALYSNWPSSHRNVPPFRLASISGEDQIVPPTFGPGISREDQLRRLRSDGSHKSNGENSPRFASIPIDSTTPVQKSGKPATNDEESDPEDVPKQSVNEFDILVIGAGATGSGIALDAASRGLMVALVDRDDFAGATSSKSTKLVHGGVRYLEKAVWQLDYTQYNLVQEALHERATFLHIAPHLTTWLPVMLPIDRWWKLPYYGAGIKMYDVLAGSQNAPRSYFLNKGKALEAFPMIQPEKLVGALVYYDGSHNDSRTNISLGVTAAAYGATVANYVEVADLVKDDHGKLIGAGARDLIARKNGEPSERFLIKAKAIVNATGPFSDAIRKMDDKNSEDIVSPSAGTHVILPDYYSPDRMGLIDPETPDGRVLFFLPWLGNTIAGTTESSCTVSQNPDPSEKEIQWILSQIQEYLSDTVKVRRGDVLAAWSGIRPLVRDLRAKDTQSLARSHSILVSNSGLVTCAGGKWTTYRQMAQETVDEVIKQFHLTPRGLPKKPQISGSQGIQDDAHLDGTCQTRRLQLIGSHGFSQMLFISLIQHFDIETDVAKHLAESYGDRSWTVAALCSPTQELFPVRGIRLSRLYPFVDGEVRYAVRYESAQTAIDILARRTRLSFLNAQAALGALPLVIDIMAEELGWSRARKDLEWADCVSLLGSFGLPHSKLGSSRQDVVRSEAPSVPHEFDLYARHGKNVIVFPWTTKCTDESSGRYRPASSHVENRDRVIKCDARSRLTQAERGMALSFGKQCPTSSLLLHVS</sequence>
<keyword evidence="11" id="KW-1185">Reference proteome</keyword>
<evidence type="ECO:0000256" key="5">
    <source>
        <dbReference type="ARBA" id="ARBA00022827"/>
    </source>
</evidence>
<dbReference type="AlphaFoldDB" id="A0A0D2I8T5"/>
<dbReference type="GO" id="GO:0005739">
    <property type="term" value="C:mitochondrion"/>
    <property type="evidence" value="ECO:0007669"/>
    <property type="project" value="TreeGrafter"/>
</dbReference>
<evidence type="ECO:0000313" key="11">
    <source>
        <dbReference type="Proteomes" id="UP000053617"/>
    </source>
</evidence>
<evidence type="ECO:0000259" key="8">
    <source>
        <dbReference type="Pfam" id="PF01266"/>
    </source>
</evidence>
<dbReference type="Pfam" id="PF01266">
    <property type="entry name" value="DAO"/>
    <property type="match status" value="1"/>
</dbReference>